<sequence length="501" mass="55816">MDSPNPRFHVVFIPLMAQGHMIPMFDMARDFAQRGAISTLYTTPLNAARFRASVHQSRLLGLPIELVEVEFPCEEVGLPAGCENLDLLPSPDLLRRFYDGIARLERPIERRIRGHEVPPSCIVSDKFIFWSSEIARRLGVPRFVFHGMSCFSLLSAHNISKFGAHRSVSSDWEPFEVPAMPRRFNITRAQLPGSLVPRPGFDEYRRKIQASEVAAHGVVVNSFDALEHGCVEAYAKALGKPVLCVGPVSLCNKNEADRFGRGNRSSAEAEACLEWLNKKSPRSVIYACLGSLCRLLPSQLMELGKGLAESNQSFIWVIKKNEDGQSAELERLLAEDNFEERVRGRGLVIRGWAPQVAILSHRAIAGFLTHCGWNSTIEGVSAGVPLITWPLFSEQFLNEAHAVDILEIGIRVGVKAPARWGEEETTGVMVKKDDVTRVVKALVSEDEEGKQRRERAAEVGRLARRAMEEGGSSYENVSKFFEFIQGHTLQLPHHPAMISSI</sequence>
<protein>
    <submittedName>
        <fullName evidence="1">Uncharacterized protein</fullName>
    </submittedName>
</protein>
<keyword evidence="2" id="KW-1185">Reference proteome</keyword>
<dbReference type="Proteomes" id="UP001057402">
    <property type="component" value="Chromosome 5"/>
</dbReference>
<evidence type="ECO:0000313" key="1">
    <source>
        <dbReference type="EMBL" id="KAI4371333.1"/>
    </source>
</evidence>
<dbReference type="EMBL" id="CM042884">
    <property type="protein sequence ID" value="KAI4371333.1"/>
    <property type="molecule type" value="Genomic_DNA"/>
</dbReference>
<organism evidence="1 2">
    <name type="scientific">Melastoma candidum</name>
    <dbReference type="NCBI Taxonomy" id="119954"/>
    <lineage>
        <taxon>Eukaryota</taxon>
        <taxon>Viridiplantae</taxon>
        <taxon>Streptophyta</taxon>
        <taxon>Embryophyta</taxon>
        <taxon>Tracheophyta</taxon>
        <taxon>Spermatophyta</taxon>
        <taxon>Magnoliopsida</taxon>
        <taxon>eudicotyledons</taxon>
        <taxon>Gunneridae</taxon>
        <taxon>Pentapetalae</taxon>
        <taxon>rosids</taxon>
        <taxon>malvids</taxon>
        <taxon>Myrtales</taxon>
        <taxon>Melastomataceae</taxon>
        <taxon>Melastomatoideae</taxon>
        <taxon>Melastomateae</taxon>
        <taxon>Melastoma</taxon>
    </lineage>
</organism>
<proteinExistence type="predicted"/>
<evidence type="ECO:0000313" key="2">
    <source>
        <dbReference type="Proteomes" id="UP001057402"/>
    </source>
</evidence>
<comment type="caution">
    <text evidence="1">The sequence shown here is derived from an EMBL/GenBank/DDBJ whole genome shotgun (WGS) entry which is preliminary data.</text>
</comment>
<accession>A0ACB9QYJ3</accession>
<reference evidence="2" key="1">
    <citation type="journal article" date="2023" name="Front. Plant Sci.">
        <title>Chromosomal-level genome assembly of Melastoma candidum provides insights into trichome evolution.</title>
        <authorList>
            <person name="Zhong Y."/>
            <person name="Wu W."/>
            <person name="Sun C."/>
            <person name="Zou P."/>
            <person name="Liu Y."/>
            <person name="Dai S."/>
            <person name="Zhou R."/>
        </authorList>
    </citation>
    <scope>NUCLEOTIDE SEQUENCE [LARGE SCALE GENOMIC DNA]</scope>
</reference>
<name>A0ACB9QYJ3_9MYRT</name>
<gene>
    <name evidence="1" type="ORF">MLD38_019581</name>
</gene>